<dbReference type="AlphaFoldDB" id="A0A8S0T0U7"/>
<accession>A0A8S0T0U7</accession>
<comment type="caution">
    <text evidence="1">The sequence shown here is derived from an EMBL/GenBank/DDBJ whole genome shotgun (WGS) entry which is preliminary data.</text>
</comment>
<proteinExistence type="predicted"/>
<organism evidence="1 2">
    <name type="scientific">Olea europaea subsp. europaea</name>
    <dbReference type="NCBI Taxonomy" id="158383"/>
    <lineage>
        <taxon>Eukaryota</taxon>
        <taxon>Viridiplantae</taxon>
        <taxon>Streptophyta</taxon>
        <taxon>Embryophyta</taxon>
        <taxon>Tracheophyta</taxon>
        <taxon>Spermatophyta</taxon>
        <taxon>Magnoliopsida</taxon>
        <taxon>eudicotyledons</taxon>
        <taxon>Gunneridae</taxon>
        <taxon>Pentapetalae</taxon>
        <taxon>asterids</taxon>
        <taxon>lamiids</taxon>
        <taxon>Lamiales</taxon>
        <taxon>Oleaceae</taxon>
        <taxon>Oleeae</taxon>
        <taxon>Olea</taxon>
    </lineage>
</organism>
<evidence type="ECO:0000313" key="1">
    <source>
        <dbReference type="EMBL" id="CAA2998014.1"/>
    </source>
</evidence>
<reference evidence="1 2" key="1">
    <citation type="submission" date="2019-12" db="EMBL/GenBank/DDBJ databases">
        <authorList>
            <person name="Alioto T."/>
            <person name="Alioto T."/>
            <person name="Gomez Garrido J."/>
        </authorList>
    </citation>
    <scope>NUCLEOTIDE SEQUENCE [LARGE SCALE GENOMIC DNA]</scope>
</reference>
<dbReference type="Gramene" id="OE9A044050T1">
    <property type="protein sequence ID" value="OE9A044050C1"/>
    <property type="gene ID" value="OE9A044050"/>
</dbReference>
<dbReference type="Proteomes" id="UP000594638">
    <property type="component" value="Unassembled WGS sequence"/>
</dbReference>
<sequence>MESNYSTLPITTTHHLSLGTVTQVARSSHRRRRNHLTDNLYQHRSQSTTATSVATMKAPLMATAGALVHKALVFSQIPATINPQISIPSMTITIVAM</sequence>
<dbReference type="EMBL" id="CACTIH010005576">
    <property type="protein sequence ID" value="CAA2998014.1"/>
    <property type="molecule type" value="Genomic_DNA"/>
</dbReference>
<protein>
    <submittedName>
        <fullName evidence="1">Uncharacterized protein</fullName>
    </submittedName>
</protein>
<gene>
    <name evidence="1" type="ORF">OLEA9_A044050</name>
</gene>
<keyword evidence="2" id="KW-1185">Reference proteome</keyword>
<name>A0A8S0T0U7_OLEEU</name>
<evidence type="ECO:0000313" key="2">
    <source>
        <dbReference type="Proteomes" id="UP000594638"/>
    </source>
</evidence>